<dbReference type="GO" id="GO:0006508">
    <property type="term" value="P:proteolysis"/>
    <property type="evidence" value="ECO:0007669"/>
    <property type="project" value="InterPro"/>
</dbReference>
<dbReference type="PANTHER" id="PTHR42776">
    <property type="entry name" value="SERINE PEPTIDASE S9 FAMILY MEMBER"/>
    <property type="match status" value="1"/>
</dbReference>
<dbReference type="EMBL" id="AZFS01000046">
    <property type="protein sequence ID" value="KRL95291.1"/>
    <property type="molecule type" value="Genomic_DNA"/>
</dbReference>
<protein>
    <submittedName>
        <fullName evidence="3">Dipeptidyl aminopeptidase acylaminoacyl-peptidase</fullName>
    </submittedName>
</protein>
<dbReference type="InterPro" id="IPR029058">
    <property type="entry name" value="AB_hydrolase_fold"/>
</dbReference>
<organism evidence="3 4">
    <name type="scientific">Levilactobacillus hammesii DSM 16381</name>
    <dbReference type="NCBI Taxonomy" id="1423753"/>
    <lineage>
        <taxon>Bacteria</taxon>
        <taxon>Bacillati</taxon>
        <taxon>Bacillota</taxon>
        <taxon>Bacilli</taxon>
        <taxon>Lactobacillales</taxon>
        <taxon>Lactobacillaceae</taxon>
        <taxon>Levilactobacillus</taxon>
    </lineage>
</organism>
<keyword evidence="4" id="KW-1185">Reference proteome</keyword>
<keyword evidence="1" id="KW-0378">Hydrolase</keyword>
<dbReference type="GO" id="GO:0004177">
    <property type="term" value="F:aminopeptidase activity"/>
    <property type="evidence" value="ECO:0007669"/>
    <property type="project" value="UniProtKB-KW"/>
</dbReference>
<dbReference type="Pfam" id="PF00326">
    <property type="entry name" value="Peptidase_S9"/>
    <property type="match status" value="1"/>
</dbReference>
<keyword evidence="3" id="KW-0031">Aminopeptidase</keyword>
<dbReference type="InterPro" id="IPR001375">
    <property type="entry name" value="Peptidase_S9_cat"/>
</dbReference>
<comment type="caution">
    <text evidence="3">The sequence shown here is derived from an EMBL/GenBank/DDBJ whole genome shotgun (WGS) entry which is preliminary data.</text>
</comment>
<feature type="domain" description="Peptidase S9 prolyl oligopeptidase catalytic" evidence="2">
    <location>
        <begin position="437"/>
        <end position="645"/>
    </location>
</feature>
<dbReference type="SUPFAM" id="SSF69304">
    <property type="entry name" value="Tricorn protease N-terminal domain"/>
    <property type="match status" value="1"/>
</dbReference>
<reference evidence="3 4" key="1">
    <citation type="journal article" date="2015" name="Genome Announc.">
        <title>Expanding the biotechnology potential of lactobacilli through comparative genomics of 213 strains and associated genera.</title>
        <authorList>
            <person name="Sun Z."/>
            <person name="Harris H.M."/>
            <person name="McCann A."/>
            <person name="Guo C."/>
            <person name="Argimon S."/>
            <person name="Zhang W."/>
            <person name="Yang X."/>
            <person name="Jeffery I.B."/>
            <person name="Cooney J.C."/>
            <person name="Kagawa T.F."/>
            <person name="Liu W."/>
            <person name="Song Y."/>
            <person name="Salvetti E."/>
            <person name="Wrobel A."/>
            <person name="Rasinkangas P."/>
            <person name="Parkhill J."/>
            <person name="Rea M.C."/>
            <person name="O'Sullivan O."/>
            <person name="Ritari J."/>
            <person name="Douillard F.P."/>
            <person name="Paul Ross R."/>
            <person name="Yang R."/>
            <person name="Briner A.E."/>
            <person name="Felis G.E."/>
            <person name="de Vos W.M."/>
            <person name="Barrangou R."/>
            <person name="Klaenhammer T.R."/>
            <person name="Caufield P.W."/>
            <person name="Cui Y."/>
            <person name="Zhang H."/>
            <person name="O'Toole P.W."/>
        </authorList>
    </citation>
    <scope>NUCLEOTIDE SEQUENCE [LARGE SCALE GENOMIC DNA]</scope>
    <source>
        <strain evidence="3 4">DSM 16381</strain>
    </source>
</reference>
<dbReference type="GO" id="GO:0004252">
    <property type="term" value="F:serine-type endopeptidase activity"/>
    <property type="evidence" value="ECO:0007669"/>
    <property type="project" value="TreeGrafter"/>
</dbReference>
<proteinExistence type="predicted"/>
<evidence type="ECO:0000313" key="4">
    <source>
        <dbReference type="Proteomes" id="UP000051580"/>
    </source>
</evidence>
<gene>
    <name evidence="3" type="ORF">FD28_GL002252</name>
</gene>
<dbReference type="Proteomes" id="UP000051580">
    <property type="component" value="Unassembled WGS sequence"/>
</dbReference>
<accession>A0A0R1UZN0</accession>
<dbReference type="RefSeq" id="WP_057732828.1">
    <property type="nucleotide sequence ID" value="NZ_AZFS01000046.1"/>
</dbReference>
<dbReference type="AlphaFoldDB" id="A0A0R1UZN0"/>
<sequence length="651" mass="72157">MPAIVQPEDLFALRPLAQPVSDGQRVYYLESQLDRQQNASLATIYSVNLADGRDKRQWSPDGVVVSQLAMSPDRRYLAFSGRVKTHSQLFLVALSGGAPEQITHGDRDVSNPVWSTRGDVLYFQTTVGADQPEKFPQVKVVTRLLYKANGAGILPEQLTYQCLRYECATRDQSVVLEQTTDFTVTAANAQGLVYTRDRLPADEHDFSTGVFWHGFDGGDDVLLNQDVAQGDFGKGVLSPDGRYVALWGQDNHIMNVSQSHAWVVDRDTTRLTDVTAPRDVEVGDMLAVDSQQGQSGHWLAWLDETTLLTVENEHGRLNLVSQSLTTGQVTPLLAGNRAITDFSVVDAQTIVFTESTMTSVSRLKSLDVTTGLEVDLVNPNATYEAKHALVVGQRFTFKGAQGWPIEGWYFPPVVAKSQHPAVLYVHGGPQVDFGYGFYHELQYLAGAGYGVITINPRGGNSYGQDFEAAVIAHYGEGDFEDLMLGTDAAVKLDPTIDPKQLCVTGGSYGGFMTNWIETHTDRFAAAVTQRSIANWISFYGTSDIGYFFTPWELQQDMRDVAALWRFSPLAYVANATTPILVMHGEDDLRCPTTQGEEFYVGLKEAGVDTQLVLFPESTHELSRSGLPNLRIERLKRINQWFQDHLPHEEEV</sequence>
<keyword evidence="3" id="KW-0645">Protease</keyword>
<dbReference type="STRING" id="1423753.FD28_GL002252"/>
<dbReference type="PANTHER" id="PTHR42776:SF27">
    <property type="entry name" value="DIPEPTIDYL PEPTIDASE FAMILY MEMBER 6"/>
    <property type="match status" value="1"/>
</dbReference>
<evidence type="ECO:0000256" key="1">
    <source>
        <dbReference type="ARBA" id="ARBA00022801"/>
    </source>
</evidence>
<dbReference type="SUPFAM" id="SSF53474">
    <property type="entry name" value="alpha/beta-Hydrolases"/>
    <property type="match status" value="1"/>
</dbReference>
<dbReference type="Gene3D" id="3.40.50.1820">
    <property type="entry name" value="alpha/beta hydrolase"/>
    <property type="match status" value="1"/>
</dbReference>
<dbReference type="Gene3D" id="2.120.10.30">
    <property type="entry name" value="TolB, C-terminal domain"/>
    <property type="match status" value="1"/>
</dbReference>
<evidence type="ECO:0000259" key="2">
    <source>
        <dbReference type="Pfam" id="PF00326"/>
    </source>
</evidence>
<name>A0A0R1UZN0_9LACO</name>
<evidence type="ECO:0000313" key="3">
    <source>
        <dbReference type="EMBL" id="KRL95291.1"/>
    </source>
</evidence>
<dbReference type="PATRIC" id="fig|1423753.3.peg.2364"/>
<dbReference type="OrthoDB" id="108903at2"/>
<dbReference type="InterPro" id="IPR011042">
    <property type="entry name" value="6-blade_b-propeller_TolB-like"/>
</dbReference>